<dbReference type="InterPro" id="IPR009061">
    <property type="entry name" value="DNA-bd_dom_put_sf"/>
</dbReference>
<evidence type="ECO:0000313" key="2">
    <source>
        <dbReference type="Proteomes" id="UP000190044"/>
    </source>
</evidence>
<dbReference type="InterPro" id="IPR010260">
    <property type="entry name" value="AlpA"/>
</dbReference>
<dbReference type="OrthoDB" id="1525365at2"/>
<dbReference type="AlphaFoldDB" id="A0A1T5CVG1"/>
<keyword evidence="2" id="KW-1185">Reference proteome</keyword>
<dbReference type="Pfam" id="PF05930">
    <property type="entry name" value="Phage_AlpA"/>
    <property type="match status" value="1"/>
</dbReference>
<accession>A0A1T5CVG1</accession>
<proteinExistence type="predicted"/>
<reference evidence="2" key="1">
    <citation type="submission" date="2017-02" db="EMBL/GenBank/DDBJ databases">
        <authorList>
            <person name="Varghese N."/>
            <person name="Submissions S."/>
        </authorList>
    </citation>
    <scope>NUCLEOTIDE SEQUENCE [LARGE SCALE GENOMIC DNA]</scope>
    <source>
        <strain evidence="2">R11H</strain>
    </source>
</reference>
<name>A0A1T5CVG1_9SPHN</name>
<evidence type="ECO:0000313" key="1">
    <source>
        <dbReference type="EMBL" id="SKB63485.1"/>
    </source>
</evidence>
<organism evidence="1 2">
    <name type="scientific">Sphingopyxis flava</name>
    <dbReference type="NCBI Taxonomy" id="1507287"/>
    <lineage>
        <taxon>Bacteria</taxon>
        <taxon>Pseudomonadati</taxon>
        <taxon>Pseudomonadota</taxon>
        <taxon>Alphaproteobacteria</taxon>
        <taxon>Sphingomonadales</taxon>
        <taxon>Sphingomonadaceae</taxon>
        <taxon>Sphingopyxis</taxon>
    </lineage>
</organism>
<gene>
    <name evidence="1" type="ORF">SAMN06295937_1011164</name>
</gene>
<protein>
    <submittedName>
        <fullName evidence="1">Transcriptional regulator, AlpA family</fullName>
    </submittedName>
</protein>
<dbReference type="Proteomes" id="UP000190044">
    <property type="component" value="Unassembled WGS sequence"/>
</dbReference>
<dbReference type="EMBL" id="FUYP01000011">
    <property type="protein sequence ID" value="SKB63485.1"/>
    <property type="molecule type" value="Genomic_DNA"/>
</dbReference>
<dbReference type="SUPFAM" id="SSF46955">
    <property type="entry name" value="Putative DNA-binding domain"/>
    <property type="match status" value="1"/>
</dbReference>
<dbReference type="RefSeq" id="WP_079638761.1">
    <property type="nucleotide sequence ID" value="NZ_FUYP01000011.1"/>
</dbReference>
<sequence>MMFPISRVVEETSLSRRTIYRYVKEGLFPPPVKLGPNRVAWPSESIEAWRQERVQ</sequence>
<dbReference type="Gene3D" id="1.10.238.160">
    <property type="match status" value="1"/>
</dbReference>